<feature type="transmembrane region" description="Helical" evidence="1">
    <location>
        <begin position="85"/>
        <end position="104"/>
    </location>
</feature>
<dbReference type="InterPro" id="IPR050879">
    <property type="entry name" value="Acyltransferase_3"/>
</dbReference>
<gene>
    <name evidence="4" type="ORF">FHW23_001293</name>
</gene>
<keyword evidence="1" id="KW-0472">Membrane</keyword>
<protein>
    <submittedName>
        <fullName evidence="4">Peptidoglycan/LPS O-acetylase OafA/YrhL</fullName>
    </submittedName>
</protein>
<feature type="domain" description="Acyltransferase 3" evidence="2">
    <location>
        <begin position="17"/>
        <end position="344"/>
    </location>
</feature>
<keyword evidence="1" id="KW-0812">Transmembrane</keyword>
<dbReference type="PANTHER" id="PTHR23028:SF53">
    <property type="entry name" value="ACYL_TRANSF_3 DOMAIN-CONTAINING PROTEIN"/>
    <property type="match status" value="1"/>
</dbReference>
<proteinExistence type="predicted"/>
<dbReference type="Pfam" id="PF19040">
    <property type="entry name" value="SGNH"/>
    <property type="match status" value="1"/>
</dbReference>
<evidence type="ECO:0000256" key="1">
    <source>
        <dbReference type="SAM" id="Phobius"/>
    </source>
</evidence>
<dbReference type="GO" id="GO:0016747">
    <property type="term" value="F:acyltransferase activity, transferring groups other than amino-acyl groups"/>
    <property type="evidence" value="ECO:0007669"/>
    <property type="project" value="InterPro"/>
</dbReference>
<dbReference type="RefSeq" id="WP_182515599.1">
    <property type="nucleotide sequence ID" value="NZ_JACGXP010000002.1"/>
</dbReference>
<dbReference type="GO" id="GO:0016020">
    <property type="term" value="C:membrane"/>
    <property type="evidence" value="ECO:0007669"/>
    <property type="project" value="TreeGrafter"/>
</dbReference>
<dbReference type="AlphaFoldDB" id="A0AAW3T688"/>
<keyword evidence="1" id="KW-1133">Transmembrane helix</keyword>
<feature type="transmembrane region" description="Helical" evidence="1">
    <location>
        <begin position="242"/>
        <end position="259"/>
    </location>
</feature>
<evidence type="ECO:0000313" key="5">
    <source>
        <dbReference type="Proteomes" id="UP000590225"/>
    </source>
</evidence>
<evidence type="ECO:0000259" key="2">
    <source>
        <dbReference type="Pfam" id="PF01757"/>
    </source>
</evidence>
<feature type="transmembrane region" description="Helical" evidence="1">
    <location>
        <begin position="369"/>
        <end position="387"/>
    </location>
</feature>
<dbReference type="GO" id="GO:0009103">
    <property type="term" value="P:lipopolysaccharide biosynthetic process"/>
    <property type="evidence" value="ECO:0007669"/>
    <property type="project" value="TreeGrafter"/>
</dbReference>
<feature type="domain" description="SGNH" evidence="3">
    <location>
        <begin position="450"/>
        <end position="672"/>
    </location>
</feature>
<feature type="transmembrane region" description="Helical" evidence="1">
    <location>
        <begin position="308"/>
        <end position="325"/>
    </location>
</feature>
<feature type="transmembrane region" description="Helical" evidence="1">
    <location>
        <begin position="21"/>
        <end position="38"/>
    </location>
</feature>
<feature type="transmembrane region" description="Helical" evidence="1">
    <location>
        <begin position="184"/>
        <end position="204"/>
    </location>
</feature>
<dbReference type="InterPro" id="IPR002656">
    <property type="entry name" value="Acyl_transf_3_dom"/>
</dbReference>
<dbReference type="PANTHER" id="PTHR23028">
    <property type="entry name" value="ACETYLTRANSFERASE"/>
    <property type="match status" value="1"/>
</dbReference>
<comment type="caution">
    <text evidence="4">The sequence shown here is derived from an EMBL/GenBank/DDBJ whole genome shotgun (WGS) entry which is preliminary data.</text>
</comment>
<feature type="transmembrane region" description="Helical" evidence="1">
    <location>
        <begin position="44"/>
        <end position="64"/>
    </location>
</feature>
<feature type="transmembrane region" description="Helical" evidence="1">
    <location>
        <begin position="156"/>
        <end position="172"/>
    </location>
</feature>
<sequence>MSKHALGQQSSGTAKRADIQLLRAFAVLAVITYHFWPFRLPGGFVGVDVFFVISGYLICGHLFDELLRTGTIRLAHFWARRGKRLLPAALTVIVVTALGTLLLLPRTVWETTFRQLAASAVYVQNWSLAADSVDYLAADNAPTSVQHFWSLSVEEQFYIVVPLLVLVVALVLRRRSRRTVLKTVLTMIALITVGSFVLSVYQTAMTPGPAYFSTLTRAWEFGAGALIAAVPAKFSGQPVARWIAVILGVVGLGASLVVISPEDPFPGSIAALPVIATALLLAARSVPSATGLLGVGTQLGVGVGDRSYSLYLWHWPALVFAHALLGEEISWRTKLVLLVAVAIAAELSFRFVETPLRRRRVQRHRQAYAFAAASLVAALVVAVPLQASANMLESSRMQDVQRAQARAAAATACFGAAAMVGGAHCDQDLGDLTPSPEAAPEDIPAAYSNRCHATTNGDTTNVCQLGDGPRRVALIGDSHALSWEPALEAVAKQRGWTIDAYTKSACPLTTAPTTNGDASIRASCVAWRQIMQEKIAAAKPYDLVITAASATAARFRSNDEAIAGYREVWAPMAARGAQIVVLQDTPRAPEGALDCLAQPDSAVRGCSLPRDQAFPSPDLMAAAAAAGHATVLDFNKYLCDDEWCPTAIGGVVVYRDTHHMTTTFSRTLAPYVSKAFASLGF</sequence>
<dbReference type="Proteomes" id="UP000590225">
    <property type="component" value="Unassembled WGS sequence"/>
</dbReference>
<evidence type="ECO:0000313" key="4">
    <source>
        <dbReference type="EMBL" id="MBA8990047.1"/>
    </source>
</evidence>
<accession>A0AAW3T688</accession>
<evidence type="ECO:0000259" key="3">
    <source>
        <dbReference type="Pfam" id="PF19040"/>
    </source>
</evidence>
<dbReference type="InterPro" id="IPR043968">
    <property type="entry name" value="SGNH"/>
</dbReference>
<dbReference type="EMBL" id="JACGXP010000002">
    <property type="protein sequence ID" value="MBA8990047.1"/>
    <property type="molecule type" value="Genomic_DNA"/>
</dbReference>
<dbReference type="Pfam" id="PF01757">
    <property type="entry name" value="Acyl_transf_3"/>
    <property type="match status" value="1"/>
</dbReference>
<organism evidence="4 5">
    <name type="scientific">Curtobacterium pusillum</name>
    <dbReference type="NCBI Taxonomy" id="69373"/>
    <lineage>
        <taxon>Bacteria</taxon>
        <taxon>Bacillati</taxon>
        <taxon>Actinomycetota</taxon>
        <taxon>Actinomycetes</taxon>
        <taxon>Micrococcales</taxon>
        <taxon>Microbacteriaceae</taxon>
        <taxon>Curtobacterium</taxon>
    </lineage>
</organism>
<reference evidence="4 5" key="1">
    <citation type="submission" date="2020-07" db="EMBL/GenBank/DDBJ databases">
        <title>Above-ground endophytic microbial communities from plants in different locations in the United States.</title>
        <authorList>
            <person name="Frank C."/>
        </authorList>
    </citation>
    <scope>NUCLEOTIDE SEQUENCE [LARGE SCALE GENOMIC DNA]</scope>
    <source>
        <strain evidence="4 5">WPL5_2</strain>
    </source>
</reference>
<dbReference type="SUPFAM" id="SSF52266">
    <property type="entry name" value="SGNH hydrolase"/>
    <property type="match status" value="1"/>
</dbReference>
<name>A0AAW3T688_9MICO</name>
<feature type="transmembrane region" description="Helical" evidence="1">
    <location>
        <begin position="265"/>
        <end position="287"/>
    </location>
</feature>